<gene>
    <name evidence="1" type="ORF">LCGC14_0777590</name>
</gene>
<comment type="caution">
    <text evidence="1">The sequence shown here is derived from an EMBL/GenBank/DDBJ whole genome shotgun (WGS) entry which is preliminary data.</text>
</comment>
<proteinExistence type="predicted"/>
<dbReference type="EMBL" id="LAZR01001992">
    <property type="protein sequence ID" value="KKN36064.1"/>
    <property type="molecule type" value="Genomic_DNA"/>
</dbReference>
<protein>
    <recommendedName>
        <fullName evidence="2">Terminase large subunit gp17-like C-terminal domain-containing protein</fullName>
    </recommendedName>
</protein>
<accession>A0A0F9Q0R7</accession>
<sequence length="615" mass="69957">MSRQSQLTAEDLADAEAFRIEAGIDDRIMERVLDVVAVPERRLYNQEVIDPIEFIENPTYMNAGGVLWEKVKPHFLELNSGEYTEALMTGGIGAAKTTLALYTQAYQLYLLSCYKSPHELFDLDPASEIEIIFQNLTATAAKEVDYERFREMCQRAPYFRDIFPFDKEIESVMKFPRRIIVRHVSGATSGVIGRNVIGGAIDEICQMAIVEKSKKVKGLGGKYDQALANYSVMSRRRMSRFVRAGGKMPGILCLMGSRLYPGDFADRKEKEINEEIRDKGKSACYLYDKCVWEVCPPGRFSGETFRLFTGDENSQPRKLLVKEKVPKTQRRMVKKIPIEFEVEFDKDIMDATREIAGCSTQALRPFVLNVELANKCFGRISSIFRDEEVDFKYRKLFINVNNVKHLHLPRFVHMDLGLVSDALGFAIGHVRGFKRVRRVEGFHEMLPVIAIDGLLRIVPAPGAEIAFSKARDILYTLRDKLGMNVKWVTLDSWQSVDTRQILRRRGFTTGEISVDRTMGPYSMVKSALYDGRIWAPTHTVCQQEMRGLEKNIEKGKVDHRPNGSKDVMDALAGVVFGLTTRRELWLQAGIAPTEIPEDILAQAHKAKEDPKERDE</sequence>
<dbReference type="AlphaFoldDB" id="A0A0F9Q0R7"/>
<reference evidence="1" key="1">
    <citation type="journal article" date="2015" name="Nature">
        <title>Complex archaea that bridge the gap between prokaryotes and eukaryotes.</title>
        <authorList>
            <person name="Spang A."/>
            <person name="Saw J.H."/>
            <person name="Jorgensen S.L."/>
            <person name="Zaremba-Niedzwiedzka K."/>
            <person name="Martijn J."/>
            <person name="Lind A.E."/>
            <person name="van Eijk R."/>
            <person name="Schleper C."/>
            <person name="Guy L."/>
            <person name="Ettema T.J."/>
        </authorList>
    </citation>
    <scope>NUCLEOTIDE SEQUENCE</scope>
</reference>
<evidence type="ECO:0008006" key="2">
    <source>
        <dbReference type="Google" id="ProtNLM"/>
    </source>
</evidence>
<evidence type="ECO:0000313" key="1">
    <source>
        <dbReference type="EMBL" id="KKN36064.1"/>
    </source>
</evidence>
<name>A0A0F9Q0R7_9ZZZZ</name>
<organism evidence="1">
    <name type="scientific">marine sediment metagenome</name>
    <dbReference type="NCBI Taxonomy" id="412755"/>
    <lineage>
        <taxon>unclassified sequences</taxon>
        <taxon>metagenomes</taxon>
        <taxon>ecological metagenomes</taxon>
    </lineage>
</organism>